<evidence type="ECO:0000313" key="2">
    <source>
        <dbReference type="Proteomes" id="UP000245489"/>
    </source>
</evidence>
<evidence type="ECO:0000313" key="1">
    <source>
        <dbReference type="EMBL" id="PWK20270.1"/>
    </source>
</evidence>
<accession>A0A316EBH4</accession>
<dbReference type="Proteomes" id="UP000245489">
    <property type="component" value="Unassembled WGS sequence"/>
</dbReference>
<dbReference type="EMBL" id="QGGO01000025">
    <property type="protein sequence ID" value="PWK20270.1"/>
    <property type="molecule type" value="Genomic_DNA"/>
</dbReference>
<keyword evidence="2" id="KW-1185">Reference proteome</keyword>
<protein>
    <submittedName>
        <fullName evidence="1">Uncharacterized protein</fullName>
    </submittedName>
</protein>
<gene>
    <name evidence="1" type="ORF">LV89_03812</name>
</gene>
<organism evidence="1 2">
    <name type="scientific">Arcicella aurantiaca</name>
    <dbReference type="NCBI Taxonomy" id="591202"/>
    <lineage>
        <taxon>Bacteria</taxon>
        <taxon>Pseudomonadati</taxon>
        <taxon>Bacteroidota</taxon>
        <taxon>Cytophagia</taxon>
        <taxon>Cytophagales</taxon>
        <taxon>Flectobacillaceae</taxon>
        <taxon>Arcicella</taxon>
    </lineage>
</organism>
<sequence length="49" mass="5594">MKSKKIYEVVIDNPKTVKAFGELMILLGFEEKSKNEFIEISSSLSKSKK</sequence>
<comment type="caution">
    <text evidence="1">The sequence shown here is derived from an EMBL/GenBank/DDBJ whole genome shotgun (WGS) entry which is preliminary data.</text>
</comment>
<proteinExistence type="predicted"/>
<reference evidence="1 2" key="1">
    <citation type="submission" date="2018-05" db="EMBL/GenBank/DDBJ databases">
        <title>Genomic Encyclopedia of Archaeal and Bacterial Type Strains, Phase II (KMG-II): from individual species to whole genera.</title>
        <authorList>
            <person name="Goeker M."/>
        </authorList>
    </citation>
    <scope>NUCLEOTIDE SEQUENCE [LARGE SCALE GENOMIC DNA]</scope>
    <source>
        <strain evidence="1 2">DSM 22214</strain>
    </source>
</reference>
<dbReference type="AlphaFoldDB" id="A0A316EBH4"/>
<name>A0A316EBH4_9BACT</name>